<proteinExistence type="predicted"/>
<name>A0A922J4J5_CARIL</name>
<feature type="compositionally biased region" description="Polar residues" evidence="7">
    <location>
        <begin position="37"/>
        <end position="51"/>
    </location>
</feature>
<dbReference type="PROSITE" id="PS50808">
    <property type="entry name" value="ZF_BED"/>
    <property type="match status" value="1"/>
</dbReference>
<dbReference type="InterPro" id="IPR052035">
    <property type="entry name" value="ZnF_BED_domain_contain"/>
</dbReference>
<dbReference type="PANTHER" id="PTHR46481:SF8">
    <property type="entry name" value="ZINC FINGER BED DOMAIN-CONTAINING PROTEIN RICESLEEPER 1-LIKE"/>
    <property type="match status" value="1"/>
</dbReference>
<evidence type="ECO:0000259" key="8">
    <source>
        <dbReference type="PROSITE" id="PS50808"/>
    </source>
</evidence>
<evidence type="ECO:0000256" key="2">
    <source>
        <dbReference type="ARBA" id="ARBA00022771"/>
    </source>
</evidence>
<evidence type="ECO:0000313" key="10">
    <source>
        <dbReference type="Proteomes" id="UP000811246"/>
    </source>
</evidence>
<gene>
    <name evidence="9" type="ORF">I3842_09G034200</name>
</gene>
<dbReference type="AlphaFoldDB" id="A0A922J4J5"/>
<feature type="compositionally biased region" description="Polar residues" evidence="7">
    <location>
        <begin position="59"/>
        <end position="74"/>
    </location>
</feature>
<keyword evidence="4" id="KW-0805">Transcription regulation</keyword>
<evidence type="ECO:0000313" key="9">
    <source>
        <dbReference type="EMBL" id="KAG6694115.1"/>
    </source>
</evidence>
<dbReference type="GO" id="GO:0003677">
    <property type="term" value="F:DNA binding"/>
    <property type="evidence" value="ECO:0007669"/>
    <property type="project" value="InterPro"/>
</dbReference>
<dbReference type="InterPro" id="IPR003656">
    <property type="entry name" value="Znf_BED"/>
</dbReference>
<evidence type="ECO:0000256" key="7">
    <source>
        <dbReference type="SAM" id="MobiDB-lite"/>
    </source>
</evidence>
<feature type="domain" description="BED-type" evidence="8">
    <location>
        <begin position="74"/>
        <end position="132"/>
    </location>
</feature>
<keyword evidence="3" id="KW-0862">Zinc</keyword>
<feature type="compositionally biased region" description="Acidic residues" evidence="7">
    <location>
        <begin position="1"/>
        <end position="12"/>
    </location>
</feature>
<dbReference type="Pfam" id="PF02892">
    <property type="entry name" value="zf-BED"/>
    <property type="match status" value="1"/>
</dbReference>
<sequence length="287" mass="32647">MVSLEEEKEDEEFLQKDGQDDQENLNESSTNHERLNESSINDVQESTQSQDMPPPLPPSNVSNESPVGGSQSGKVRSMVWDHFSRIPKDDPTKPRVACNYCGVSYACDMKTKGTKSMKYHIEKQCKKCPFKKTDKSQIALGWKVEEGSGSGALMPIAFSVEACRQALVEMIILDELPFKFVEGEGFKKFMFVVCPKWVEIPSRMTVANDCFNLFMREKNNLRNALRGQRISLTMDTWTSVQNLNYMCLTAHFIDDDWKLHKKILSFSLVENHKGDTLGKGIEMCLHD</sequence>
<organism evidence="9 10">
    <name type="scientific">Carya illinoinensis</name>
    <name type="common">Pecan</name>
    <dbReference type="NCBI Taxonomy" id="32201"/>
    <lineage>
        <taxon>Eukaryota</taxon>
        <taxon>Viridiplantae</taxon>
        <taxon>Streptophyta</taxon>
        <taxon>Embryophyta</taxon>
        <taxon>Tracheophyta</taxon>
        <taxon>Spermatophyta</taxon>
        <taxon>Magnoliopsida</taxon>
        <taxon>eudicotyledons</taxon>
        <taxon>Gunneridae</taxon>
        <taxon>Pentapetalae</taxon>
        <taxon>rosids</taxon>
        <taxon>fabids</taxon>
        <taxon>Fagales</taxon>
        <taxon>Juglandaceae</taxon>
        <taxon>Carya</taxon>
    </lineage>
</organism>
<feature type="region of interest" description="Disordered" evidence="7">
    <location>
        <begin position="1"/>
        <end position="74"/>
    </location>
</feature>
<evidence type="ECO:0000256" key="3">
    <source>
        <dbReference type="ARBA" id="ARBA00022833"/>
    </source>
</evidence>
<dbReference type="SMART" id="SM00614">
    <property type="entry name" value="ZnF_BED"/>
    <property type="match status" value="1"/>
</dbReference>
<evidence type="ECO:0000256" key="6">
    <source>
        <dbReference type="PROSITE-ProRule" id="PRU00027"/>
    </source>
</evidence>
<keyword evidence="5" id="KW-0804">Transcription</keyword>
<evidence type="ECO:0000256" key="4">
    <source>
        <dbReference type="ARBA" id="ARBA00023015"/>
    </source>
</evidence>
<dbReference type="GO" id="GO:0008270">
    <property type="term" value="F:zinc ion binding"/>
    <property type="evidence" value="ECO:0007669"/>
    <property type="project" value="UniProtKB-KW"/>
</dbReference>
<accession>A0A922J4J5</accession>
<evidence type="ECO:0000256" key="5">
    <source>
        <dbReference type="ARBA" id="ARBA00023163"/>
    </source>
</evidence>
<keyword evidence="1" id="KW-0479">Metal-binding</keyword>
<dbReference type="Proteomes" id="UP000811246">
    <property type="component" value="Chromosome 9"/>
</dbReference>
<dbReference type="EMBL" id="CM031833">
    <property type="protein sequence ID" value="KAG6694115.1"/>
    <property type="molecule type" value="Genomic_DNA"/>
</dbReference>
<dbReference type="PANTHER" id="PTHR46481">
    <property type="entry name" value="ZINC FINGER BED DOMAIN-CONTAINING PROTEIN 4"/>
    <property type="match status" value="1"/>
</dbReference>
<comment type="caution">
    <text evidence="9">The sequence shown here is derived from an EMBL/GenBank/DDBJ whole genome shotgun (WGS) entry which is preliminary data.</text>
</comment>
<keyword evidence="2 6" id="KW-0863">Zinc-finger</keyword>
<protein>
    <recommendedName>
        <fullName evidence="8">BED-type domain-containing protein</fullName>
    </recommendedName>
</protein>
<reference evidence="9" key="1">
    <citation type="submission" date="2021-01" db="EMBL/GenBank/DDBJ databases">
        <authorList>
            <person name="Lovell J.T."/>
            <person name="Bentley N."/>
            <person name="Bhattarai G."/>
            <person name="Jenkins J.W."/>
            <person name="Sreedasyam A."/>
            <person name="Alarcon Y."/>
            <person name="Bock C."/>
            <person name="Boston L."/>
            <person name="Carlson J."/>
            <person name="Cervantes K."/>
            <person name="Clermont K."/>
            <person name="Krom N."/>
            <person name="Kubenka K."/>
            <person name="Mamidi S."/>
            <person name="Mattison C."/>
            <person name="Monteros M."/>
            <person name="Pisani C."/>
            <person name="Plott C."/>
            <person name="Rajasekar S."/>
            <person name="Rhein H.S."/>
            <person name="Rohla C."/>
            <person name="Song M."/>
            <person name="Hilaire R.S."/>
            <person name="Shu S."/>
            <person name="Wells L."/>
            <person name="Wang X."/>
            <person name="Webber J."/>
            <person name="Heerema R.J."/>
            <person name="Klein P."/>
            <person name="Conner P."/>
            <person name="Grauke L."/>
            <person name="Grimwood J."/>
            <person name="Schmutz J."/>
            <person name="Randall J.J."/>
        </authorList>
    </citation>
    <scope>NUCLEOTIDE SEQUENCE</scope>
    <source>
        <tissue evidence="9">Leaf</tissue>
    </source>
</reference>
<evidence type="ECO:0000256" key="1">
    <source>
        <dbReference type="ARBA" id="ARBA00022723"/>
    </source>
</evidence>